<evidence type="ECO:0000313" key="1">
    <source>
        <dbReference type="EMBL" id="GLK08089.1"/>
    </source>
</evidence>
<reference evidence="1" key="1">
    <citation type="journal article" date="2014" name="Int. J. Syst. Evol. Microbiol.">
        <title>Complete genome sequence of Corynebacterium casei LMG S-19264T (=DSM 44701T), isolated from a smear-ripened cheese.</title>
        <authorList>
            <consortium name="US DOE Joint Genome Institute (JGI-PGF)"/>
            <person name="Walter F."/>
            <person name="Albersmeier A."/>
            <person name="Kalinowski J."/>
            <person name="Ruckert C."/>
        </authorList>
    </citation>
    <scope>NUCLEOTIDE SEQUENCE</scope>
    <source>
        <strain evidence="1">VKM Ac-2007</strain>
    </source>
</reference>
<dbReference type="AlphaFoldDB" id="A0A9W6HZ76"/>
<sequence length="241" mass="26083">MSRQRWWKARPWAWTLVGLALVLGTGTGVVAVAFPAVAATACPACYGLESLGPRLYVEQGLPAERRRQVAEVVRAAERRVSDFYGGRRSSPLVLACLTEECYRRIGGGGERGVAVLNRAVMLSSRGVDPVIASHELSHVEFHDRLGGERGVPQWFDEGLAVLVSEDPRYLAPETAGDRCRAGSQEALPVTLEEWLRAASADQQVYARAACRVSTWADAHGGRSALLGLVERVAAGERFALS</sequence>
<keyword evidence="2" id="KW-1185">Reference proteome</keyword>
<organism evidence="1 2">
    <name type="scientific">Streptosporangium carneum</name>
    <dbReference type="NCBI Taxonomy" id="47481"/>
    <lineage>
        <taxon>Bacteria</taxon>
        <taxon>Bacillati</taxon>
        <taxon>Actinomycetota</taxon>
        <taxon>Actinomycetes</taxon>
        <taxon>Streptosporangiales</taxon>
        <taxon>Streptosporangiaceae</taxon>
        <taxon>Streptosporangium</taxon>
    </lineage>
</organism>
<comment type="caution">
    <text evidence="1">The sequence shown here is derived from an EMBL/GenBank/DDBJ whole genome shotgun (WGS) entry which is preliminary data.</text>
</comment>
<dbReference type="EMBL" id="BSEV01000002">
    <property type="protein sequence ID" value="GLK08089.1"/>
    <property type="molecule type" value="Genomic_DNA"/>
</dbReference>
<accession>A0A9W6HZ76</accession>
<protein>
    <recommendedName>
        <fullName evidence="3">Peptidase MA-like domain-containing protein</fullName>
    </recommendedName>
</protein>
<proteinExistence type="predicted"/>
<gene>
    <name evidence="1" type="ORF">GCM10017600_14940</name>
</gene>
<dbReference type="RefSeq" id="WP_271216604.1">
    <property type="nucleotide sequence ID" value="NZ_BAAAVD010000040.1"/>
</dbReference>
<name>A0A9W6HZ76_9ACTN</name>
<evidence type="ECO:0000313" key="2">
    <source>
        <dbReference type="Proteomes" id="UP001143474"/>
    </source>
</evidence>
<reference evidence="1" key="2">
    <citation type="submission" date="2023-01" db="EMBL/GenBank/DDBJ databases">
        <authorList>
            <person name="Sun Q."/>
            <person name="Evtushenko L."/>
        </authorList>
    </citation>
    <scope>NUCLEOTIDE SEQUENCE</scope>
    <source>
        <strain evidence="1">VKM Ac-2007</strain>
    </source>
</reference>
<evidence type="ECO:0008006" key="3">
    <source>
        <dbReference type="Google" id="ProtNLM"/>
    </source>
</evidence>
<dbReference type="Proteomes" id="UP001143474">
    <property type="component" value="Unassembled WGS sequence"/>
</dbReference>